<proteinExistence type="predicted"/>
<sequence length="62" mass="7103">MDKTGKWTFEGFSPRLDKLDSRIREKAIEIANGLLETEDISEAAAIEQGIVRAEQWFYDLEA</sequence>
<gene>
    <name evidence="1" type="ORF">SAMN05421636_105401</name>
</gene>
<evidence type="ECO:0000313" key="2">
    <source>
        <dbReference type="Proteomes" id="UP000199109"/>
    </source>
</evidence>
<evidence type="ECO:0000313" key="1">
    <source>
        <dbReference type="EMBL" id="SDE53042.1"/>
    </source>
</evidence>
<dbReference type="RefSeq" id="WP_091868912.1">
    <property type="nucleotide sequence ID" value="NZ_FNAO01000005.1"/>
</dbReference>
<keyword evidence="2" id="KW-1185">Reference proteome</keyword>
<dbReference type="OrthoDB" id="1453601at2"/>
<protein>
    <submittedName>
        <fullName evidence="1">Uncharacterized protein</fullName>
    </submittedName>
</protein>
<dbReference type="EMBL" id="FNAO01000005">
    <property type="protein sequence ID" value="SDE53042.1"/>
    <property type="molecule type" value="Genomic_DNA"/>
</dbReference>
<accession>A0A1G7DNH5</accession>
<organism evidence="1 2">
    <name type="scientific">Pricia antarctica</name>
    <dbReference type="NCBI Taxonomy" id="641691"/>
    <lineage>
        <taxon>Bacteria</taxon>
        <taxon>Pseudomonadati</taxon>
        <taxon>Bacteroidota</taxon>
        <taxon>Flavobacteriia</taxon>
        <taxon>Flavobacteriales</taxon>
        <taxon>Flavobacteriaceae</taxon>
        <taxon>Pricia</taxon>
    </lineage>
</organism>
<reference evidence="1 2" key="1">
    <citation type="submission" date="2016-10" db="EMBL/GenBank/DDBJ databases">
        <authorList>
            <person name="de Groot N.N."/>
        </authorList>
    </citation>
    <scope>NUCLEOTIDE SEQUENCE [LARGE SCALE GENOMIC DNA]</scope>
    <source>
        <strain evidence="1 2">DSM 23421</strain>
    </source>
</reference>
<name>A0A1G7DNH5_9FLAO</name>
<dbReference type="Proteomes" id="UP000199109">
    <property type="component" value="Unassembled WGS sequence"/>
</dbReference>
<dbReference type="AlphaFoldDB" id="A0A1G7DNH5"/>
<dbReference type="STRING" id="641691.SAMN05421636_105401"/>